<reference evidence="1 2" key="1">
    <citation type="submission" date="2019-08" db="EMBL/GenBank/DDBJ databases">
        <title>Whole genome of Aphis craccivora.</title>
        <authorList>
            <person name="Voronova N.V."/>
            <person name="Shulinski R.S."/>
            <person name="Bandarenka Y.V."/>
            <person name="Zhorov D.G."/>
            <person name="Warner D."/>
        </authorList>
    </citation>
    <scope>NUCLEOTIDE SEQUENCE [LARGE SCALE GENOMIC DNA]</scope>
    <source>
        <strain evidence="1">180601</strain>
        <tissue evidence="1">Whole Body</tissue>
    </source>
</reference>
<gene>
    <name evidence="1" type="ORF">FWK35_00025739</name>
</gene>
<evidence type="ECO:0000313" key="2">
    <source>
        <dbReference type="Proteomes" id="UP000478052"/>
    </source>
</evidence>
<dbReference type="AlphaFoldDB" id="A0A6G0VUE3"/>
<feature type="non-terminal residue" evidence="1">
    <location>
        <position position="1"/>
    </location>
</feature>
<proteinExistence type="predicted"/>
<protein>
    <submittedName>
        <fullName evidence="1">Protein FAM200A-like</fullName>
    </submittedName>
</protein>
<dbReference type="Proteomes" id="UP000478052">
    <property type="component" value="Unassembled WGS sequence"/>
</dbReference>
<name>A0A6G0VUE3_APHCR</name>
<comment type="caution">
    <text evidence="1">The sequence shown here is derived from an EMBL/GenBank/DDBJ whole genome shotgun (WGS) entry which is preliminary data.</text>
</comment>
<keyword evidence="2" id="KW-1185">Reference proteome</keyword>
<evidence type="ECO:0000313" key="1">
    <source>
        <dbReference type="EMBL" id="KAF0706831.1"/>
    </source>
</evidence>
<sequence>RIIKLLFLKLMSVKVSLLFFIANLVMLISSGNSEVEKHSNGKKHVKLLNSCKNQQSLTELIKDSTHAKLRNTMEVLKNVKILEPKTVFESEISSLGSLASQLPILTKNINLDDLDREWRKLKSWKVLMT</sequence>
<organism evidence="1 2">
    <name type="scientific">Aphis craccivora</name>
    <name type="common">Cowpea aphid</name>
    <dbReference type="NCBI Taxonomy" id="307492"/>
    <lineage>
        <taxon>Eukaryota</taxon>
        <taxon>Metazoa</taxon>
        <taxon>Ecdysozoa</taxon>
        <taxon>Arthropoda</taxon>
        <taxon>Hexapoda</taxon>
        <taxon>Insecta</taxon>
        <taxon>Pterygota</taxon>
        <taxon>Neoptera</taxon>
        <taxon>Paraneoptera</taxon>
        <taxon>Hemiptera</taxon>
        <taxon>Sternorrhyncha</taxon>
        <taxon>Aphidomorpha</taxon>
        <taxon>Aphidoidea</taxon>
        <taxon>Aphididae</taxon>
        <taxon>Aphidini</taxon>
        <taxon>Aphis</taxon>
        <taxon>Aphis</taxon>
    </lineage>
</organism>
<accession>A0A6G0VUE3</accession>
<dbReference type="EMBL" id="VUJU01012763">
    <property type="protein sequence ID" value="KAF0706831.1"/>
    <property type="molecule type" value="Genomic_DNA"/>
</dbReference>